<keyword evidence="2" id="KW-1185">Reference proteome</keyword>
<dbReference type="Proteomes" id="UP000886520">
    <property type="component" value="Chromosome 15"/>
</dbReference>
<gene>
    <name evidence="1" type="ORF">GOP47_0015865</name>
</gene>
<organism evidence="1 2">
    <name type="scientific">Adiantum capillus-veneris</name>
    <name type="common">Maidenhair fern</name>
    <dbReference type="NCBI Taxonomy" id="13818"/>
    <lineage>
        <taxon>Eukaryota</taxon>
        <taxon>Viridiplantae</taxon>
        <taxon>Streptophyta</taxon>
        <taxon>Embryophyta</taxon>
        <taxon>Tracheophyta</taxon>
        <taxon>Polypodiopsida</taxon>
        <taxon>Polypodiidae</taxon>
        <taxon>Polypodiales</taxon>
        <taxon>Pteridineae</taxon>
        <taxon>Pteridaceae</taxon>
        <taxon>Vittarioideae</taxon>
        <taxon>Adiantum</taxon>
    </lineage>
</organism>
<dbReference type="EMBL" id="JABFUD020000015">
    <property type="protein sequence ID" value="KAI5069564.1"/>
    <property type="molecule type" value="Genomic_DNA"/>
</dbReference>
<accession>A0A9D4ZC10</accession>
<dbReference type="AlphaFoldDB" id="A0A9D4ZC10"/>
<name>A0A9D4ZC10_ADICA</name>
<evidence type="ECO:0000313" key="1">
    <source>
        <dbReference type="EMBL" id="KAI5069564.1"/>
    </source>
</evidence>
<protein>
    <submittedName>
        <fullName evidence="1">Uncharacterized protein</fullName>
    </submittedName>
</protein>
<sequence length="112" mass="12306">MAHCQHDAQFLRVDAGCPVSSCRLASLRAIDRLLTLESPQKQCAPLSLKALCAHVFSCLQSLKLASDQSVTREHHLALLHAARQGPESIESRDKAESGLHLQLAKLHEDFVT</sequence>
<comment type="caution">
    <text evidence="1">The sequence shown here is derived from an EMBL/GenBank/DDBJ whole genome shotgun (WGS) entry which is preliminary data.</text>
</comment>
<reference evidence="1" key="1">
    <citation type="submission" date="2021-01" db="EMBL/GenBank/DDBJ databases">
        <title>Adiantum capillus-veneris genome.</title>
        <authorList>
            <person name="Fang Y."/>
            <person name="Liao Q."/>
        </authorList>
    </citation>
    <scope>NUCLEOTIDE SEQUENCE</scope>
    <source>
        <strain evidence="1">H3</strain>
        <tissue evidence="1">Leaf</tissue>
    </source>
</reference>
<proteinExistence type="predicted"/>
<evidence type="ECO:0000313" key="2">
    <source>
        <dbReference type="Proteomes" id="UP000886520"/>
    </source>
</evidence>